<gene>
    <name evidence="3" type="ORF">EHS25_006058</name>
</gene>
<proteinExistence type="predicted"/>
<keyword evidence="4" id="KW-1185">Reference proteome</keyword>
<dbReference type="CDD" id="cd00161">
    <property type="entry name" value="beta-trefoil_Ricin-like"/>
    <property type="match status" value="1"/>
</dbReference>
<keyword evidence="1" id="KW-0732">Signal</keyword>
<name>A0A427XTJ1_9TREE</name>
<comment type="caution">
    <text evidence="3">The sequence shown here is derived from an EMBL/GenBank/DDBJ whole genome shotgun (WGS) entry which is preliminary data.</text>
</comment>
<dbReference type="OrthoDB" id="6770063at2759"/>
<feature type="domain" description="Ricin B lectin" evidence="2">
    <location>
        <begin position="211"/>
        <end position="357"/>
    </location>
</feature>
<organism evidence="3 4">
    <name type="scientific">Saitozyma podzolica</name>
    <dbReference type="NCBI Taxonomy" id="1890683"/>
    <lineage>
        <taxon>Eukaryota</taxon>
        <taxon>Fungi</taxon>
        <taxon>Dikarya</taxon>
        <taxon>Basidiomycota</taxon>
        <taxon>Agaricomycotina</taxon>
        <taxon>Tremellomycetes</taxon>
        <taxon>Tremellales</taxon>
        <taxon>Trimorphomycetaceae</taxon>
        <taxon>Saitozyma</taxon>
    </lineage>
</organism>
<protein>
    <recommendedName>
        <fullName evidence="2">Ricin B lectin domain-containing protein</fullName>
    </recommendedName>
</protein>
<dbReference type="Pfam" id="PF00652">
    <property type="entry name" value="Ricin_B_lectin"/>
    <property type="match status" value="2"/>
</dbReference>
<sequence>MLASLSLLGLLPALALAGPIQKRYSGVLIQANRDGMCLSVSGNQHAAYTDGSGVFSVDCSQATTWDLNPGSGSILAHNVPQFALDAGSNPGNNGALKIWTSYPGLYQQTWYLTDDQRIAITGGNQCLDEGDNGIQTYQCTTGNTNQGGLGRDPSLHCPCTILVHLLVRLVCVIVQLVEHAIWSPFPSPLLSPIASVAADPDPSLVFNIDPSGGGRRIHPNGRSDLCVSVLNGNAFDGQQVGITYCLGNNDPNVGYQLWDLPNSGNIGAVQLHSQNNFCLDAGDNPANGSGAKIWTCYDGLLQQTWDNVVTNVLSLSNNQCLDVTAGSTGVNEEPYSWFRSLQTWECSNNGDPQQVFYEISG</sequence>
<dbReference type="Gene3D" id="2.80.10.50">
    <property type="match status" value="2"/>
</dbReference>
<dbReference type="Proteomes" id="UP000279259">
    <property type="component" value="Unassembled WGS sequence"/>
</dbReference>
<evidence type="ECO:0000259" key="2">
    <source>
        <dbReference type="SMART" id="SM00458"/>
    </source>
</evidence>
<dbReference type="AlphaFoldDB" id="A0A427XTJ1"/>
<feature type="domain" description="Ricin B lectin" evidence="2">
    <location>
        <begin position="25"/>
        <end position="151"/>
    </location>
</feature>
<dbReference type="SMART" id="SM00458">
    <property type="entry name" value="RICIN"/>
    <property type="match status" value="2"/>
</dbReference>
<reference evidence="3 4" key="1">
    <citation type="submission" date="2018-11" db="EMBL/GenBank/DDBJ databases">
        <title>Genome sequence of Saitozyma podzolica DSM 27192.</title>
        <authorList>
            <person name="Aliyu H."/>
            <person name="Gorte O."/>
            <person name="Ochsenreither K."/>
        </authorList>
    </citation>
    <scope>NUCLEOTIDE SEQUENCE [LARGE SCALE GENOMIC DNA]</scope>
    <source>
        <strain evidence="3 4">DSM 27192</strain>
    </source>
</reference>
<feature type="signal peptide" evidence="1">
    <location>
        <begin position="1"/>
        <end position="17"/>
    </location>
</feature>
<evidence type="ECO:0000313" key="3">
    <source>
        <dbReference type="EMBL" id="RSH82125.1"/>
    </source>
</evidence>
<dbReference type="SUPFAM" id="SSF50370">
    <property type="entry name" value="Ricin B-like lectins"/>
    <property type="match status" value="2"/>
</dbReference>
<dbReference type="EMBL" id="RSCD01000028">
    <property type="protein sequence ID" value="RSH82125.1"/>
    <property type="molecule type" value="Genomic_DNA"/>
</dbReference>
<dbReference type="PROSITE" id="PS50231">
    <property type="entry name" value="RICIN_B_LECTIN"/>
    <property type="match status" value="2"/>
</dbReference>
<dbReference type="InterPro" id="IPR035992">
    <property type="entry name" value="Ricin_B-like_lectins"/>
</dbReference>
<accession>A0A427XTJ1</accession>
<dbReference type="STRING" id="1890683.A0A427XTJ1"/>
<dbReference type="InterPro" id="IPR000772">
    <property type="entry name" value="Ricin_B_lectin"/>
</dbReference>
<feature type="chain" id="PRO_5019222067" description="Ricin B lectin domain-containing protein" evidence="1">
    <location>
        <begin position="18"/>
        <end position="361"/>
    </location>
</feature>
<evidence type="ECO:0000256" key="1">
    <source>
        <dbReference type="SAM" id="SignalP"/>
    </source>
</evidence>
<evidence type="ECO:0000313" key="4">
    <source>
        <dbReference type="Proteomes" id="UP000279259"/>
    </source>
</evidence>